<name>A0A7L4GLY5_PODST</name>
<gene>
    <name evidence="7" type="primary">Hsf5_0</name>
    <name evidence="7" type="ORF">PODSTR_R02498</name>
</gene>
<protein>
    <submittedName>
        <fullName evidence="7">HSF5 protein</fullName>
    </submittedName>
</protein>
<dbReference type="SUPFAM" id="SSF46785">
    <property type="entry name" value="Winged helix' DNA-binding domain"/>
    <property type="match status" value="1"/>
</dbReference>
<comment type="caution">
    <text evidence="7">The sequence shown here is derived from an EMBL/GenBank/DDBJ whole genome shotgun (WGS) entry which is preliminary data.</text>
</comment>
<evidence type="ECO:0000259" key="6">
    <source>
        <dbReference type="SMART" id="SM00415"/>
    </source>
</evidence>
<comment type="similarity">
    <text evidence="2 5">Belongs to the HSF family.</text>
</comment>
<evidence type="ECO:0000256" key="1">
    <source>
        <dbReference type="ARBA" id="ARBA00004123"/>
    </source>
</evidence>
<dbReference type="GO" id="GO:0003700">
    <property type="term" value="F:DNA-binding transcription factor activity"/>
    <property type="evidence" value="ECO:0007669"/>
    <property type="project" value="InterPro"/>
</dbReference>
<evidence type="ECO:0000256" key="5">
    <source>
        <dbReference type="RuleBase" id="RU004020"/>
    </source>
</evidence>
<evidence type="ECO:0000313" key="7">
    <source>
        <dbReference type="EMBL" id="NXX14268.1"/>
    </source>
</evidence>
<dbReference type="InterPro" id="IPR000232">
    <property type="entry name" value="HSF_DNA-bd"/>
</dbReference>
<feature type="non-terminal residue" evidence="7">
    <location>
        <position position="151"/>
    </location>
</feature>
<dbReference type="SMART" id="SM00415">
    <property type="entry name" value="HSF"/>
    <property type="match status" value="1"/>
</dbReference>
<proteinExistence type="inferred from homology"/>
<reference evidence="7 8" key="1">
    <citation type="submission" date="2020-02" db="EMBL/GenBank/DDBJ databases">
        <title>Bird 10,000 Genomes (B10K) Project - Family phase.</title>
        <authorList>
            <person name="Zhang G."/>
        </authorList>
    </citation>
    <scope>NUCLEOTIDE SEQUENCE [LARGE SCALE GENOMIC DNA]</scope>
    <source>
        <strain evidence="7">B10K-DU-001-40</strain>
        <tissue evidence="7">Muscle</tissue>
    </source>
</reference>
<feature type="domain" description="HSF-type DNA-binding" evidence="6">
    <location>
        <begin position="5"/>
        <end position="127"/>
    </location>
</feature>
<dbReference type="InterPro" id="IPR036388">
    <property type="entry name" value="WH-like_DNA-bd_sf"/>
</dbReference>
<organism evidence="7 8">
    <name type="scientific">Podargus strigoides</name>
    <name type="common">Tawny frogmouth</name>
    <name type="synonym">Caprimulgus strigoides</name>
    <dbReference type="NCBI Taxonomy" id="8905"/>
    <lineage>
        <taxon>Eukaryota</taxon>
        <taxon>Metazoa</taxon>
        <taxon>Chordata</taxon>
        <taxon>Craniata</taxon>
        <taxon>Vertebrata</taxon>
        <taxon>Euteleostomi</taxon>
        <taxon>Archelosauria</taxon>
        <taxon>Archosauria</taxon>
        <taxon>Dinosauria</taxon>
        <taxon>Saurischia</taxon>
        <taxon>Theropoda</taxon>
        <taxon>Coelurosauria</taxon>
        <taxon>Aves</taxon>
        <taxon>Neognathae</taxon>
        <taxon>Neoaves</taxon>
        <taxon>Strisores</taxon>
        <taxon>Caprimulgiformes</taxon>
        <taxon>Podargidae</taxon>
        <taxon>Podargus</taxon>
    </lineage>
</organism>
<keyword evidence="8" id="KW-1185">Reference proteome</keyword>
<dbReference type="Pfam" id="PF00447">
    <property type="entry name" value="HSF_DNA-bind"/>
    <property type="match status" value="1"/>
</dbReference>
<evidence type="ECO:0000256" key="3">
    <source>
        <dbReference type="ARBA" id="ARBA00023125"/>
    </source>
</evidence>
<keyword evidence="4" id="KW-0539">Nucleus</keyword>
<dbReference type="InterPro" id="IPR036390">
    <property type="entry name" value="WH_DNA-bd_sf"/>
</dbReference>
<dbReference type="OrthoDB" id="6418155at2759"/>
<evidence type="ECO:0000313" key="8">
    <source>
        <dbReference type="Proteomes" id="UP000584326"/>
    </source>
</evidence>
<sequence length="151" mass="15768">PGSVSPGPFPAKLWRLANSPRCGSIFWDARGERLLIDQRLLQRELLGARPGGGGAEGAAGLFKTKNFASFVRQLNLYGFRKAGPGPAGSAAGPVGGDGGSPAGPLHHFQSPHFRRARPDLLLHVQRLTGADKAKLAAGLQGSSRPPTGCQQ</sequence>
<dbReference type="EMBL" id="VZTK01010070">
    <property type="protein sequence ID" value="NXX14268.1"/>
    <property type="molecule type" value="Genomic_DNA"/>
</dbReference>
<feature type="non-terminal residue" evidence="7">
    <location>
        <position position="1"/>
    </location>
</feature>
<dbReference type="PANTHER" id="PTHR10015">
    <property type="entry name" value="HEAT SHOCK TRANSCRIPTION FACTOR"/>
    <property type="match status" value="1"/>
</dbReference>
<dbReference type="Gene3D" id="1.10.10.10">
    <property type="entry name" value="Winged helix-like DNA-binding domain superfamily/Winged helix DNA-binding domain"/>
    <property type="match status" value="1"/>
</dbReference>
<comment type="subcellular location">
    <subcellularLocation>
        <location evidence="1">Nucleus</location>
    </subcellularLocation>
</comment>
<evidence type="ECO:0000256" key="4">
    <source>
        <dbReference type="ARBA" id="ARBA00023242"/>
    </source>
</evidence>
<dbReference type="AlphaFoldDB" id="A0A7L4GLY5"/>
<dbReference type="Proteomes" id="UP000584326">
    <property type="component" value="Unassembled WGS sequence"/>
</dbReference>
<evidence type="ECO:0000256" key="2">
    <source>
        <dbReference type="ARBA" id="ARBA00006403"/>
    </source>
</evidence>
<keyword evidence="3" id="KW-0238">DNA-binding</keyword>
<dbReference type="GO" id="GO:0005634">
    <property type="term" value="C:nucleus"/>
    <property type="evidence" value="ECO:0007669"/>
    <property type="project" value="UniProtKB-SubCell"/>
</dbReference>
<accession>A0A7L4GLY5</accession>
<dbReference type="GO" id="GO:0043565">
    <property type="term" value="F:sequence-specific DNA binding"/>
    <property type="evidence" value="ECO:0007669"/>
    <property type="project" value="InterPro"/>
</dbReference>
<dbReference type="PANTHER" id="PTHR10015:SF278">
    <property type="entry name" value="HEAT SHOCK FACTOR PROTEIN 5"/>
    <property type="match status" value="1"/>
</dbReference>